<reference evidence="1" key="1">
    <citation type="submission" date="2021-02" db="EMBL/GenBank/DDBJ databases">
        <authorList>
            <person name="Nowell W R."/>
        </authorList>
    </citation>
    <scope>NUCLEOTIDE SEQUENCE</scope>
</reference>
<proteinExistence type="predicted"/>
<dbReference type="AlphaFoldDB" id="A0A8S3JWG4"/>
<dbReference type="EMBL" id="CAJOBI010350845">
    <property type="protein sequence ID" value="CAF5221083.1"/>
    <property type="molecule type" value="Genomic_DNA"/>
</dbReference>
<accession>A0A8S3JWG4</accession>
<gene>
    <name evidence="1" type="ORF">SMN809_LOCUS82184</name>
</gene>
<name>A0A8S3JWG4_9BILA</name>
<comment type="caution">
    <text evidence="1">The sequence shown here is derived from an EMBL/GenBank/DDBJ whole genome shotgun (WGS) entry which is preliminary data.</text>
</comment>
<dbReference type="Proteomes" id="UP000676336">
    <property type="component" value="Unassembled WGS sequence"/>
</dbReference>
<evidence type="ECO:0000313" key="2">
    <source>
        <dbReference type="Proteomes" id="UP000676336"/>
    </source>
</evidence>
<evidence type="ECO:0000313" key="1">
    <source>
        <dbReference type="EMBL" id="CAF5221083.1"/>
    </source>
</evidence>
<protein>
    <submittedName>
        <fullName evidence="1">Uncharacterized protein</fullName>
    </submittedName>
</protein>
<feature type="non-terminal residue" evidence="1">
    <location>
        <position position="1"/>
    </location>
</feature>
<organism evidence="1 2">
    <name type="scientific">Rotaria magnacalcarata</name>
    <dbReference type="NCBI Taxonomy" id="392030"/>
    <lineage>
        <taxon>Eukaryota</taxon>
        <taxon>Metazoa</taxon>
        <taxon>Spiralia</taxon>
        <taxon>Gnathifera</taxon>
        <taxon>Rotifera</taxon>
        <taxon>Eurotatoria</taxon>
        <taxon>Bdelloidea</taxon>
        <taxon>Philodinida</taxon>
        <taxon>Philodinidae</taxon>
        <taxon>Rotaria</taxon>
    </lineage>
</organism>
<sequence length="71" mass="8487">HLRLSGINRETFVDQQEWFLYEHVISEQRFVKEFLMDDNDDAVEEHSKSQDERKRSFLLDDQNTSIGMAIV</sequence>